<comment type="caution">
    <text evidence="1">The sequence shown here is derived from an EMBL/GenBank/DDBJ whole genome shotgun (WGS) entry which is preliminary data.</text>
</comment>
<accession>A0AAD6T9G2</accession>
<dbReference type="EMBL" id="JARJCM010000016">
    <property type="protein sequence ID" value="KAJ7041610.1"/>
    <property type="molecule type" value="Genomic_DNA"/>
</dbReference>
<keyword evidence="2" id="KW-1185">Reference proteome</keyword>
<dbReference type="AlphaFoldDB" id="A0AAD6T9G2"/>
<evidence type="ECO:0000313" key="1">
    <source>
        <dbReference type="EMBL" id="KAJ7041610.1"/>
    </source>
</evidence>
<protein>
    <submittedName>
        <fullName evidence="1">Uncharacterized protein</fullName>
    </submittedName>
</protein>
<evidence type="ECO:0000313" key="2">
    <source>
        <dbReference type="Proteomes" id="UP001218188"/>
    </source>
</evidence>
<dbReference type="Proteomes" id="UP001218188">
    <property type="component" value="Unassembled WGS sequence"/>
</dbReference>
<gene>
    <name evidence="1" type="ORF">C8F04DRAFT_1177065</name>
</gene>
<proteinExistence type="predicted"/>
<reference evidence="1" key="1">
    <citation type="submission" date="2023-03" db="EMBL/GenBank/DDBJ databases">
        <title>Massive genome expansion in bonnet fungi (Mycena s.s.) driven by repeated elements and novel gene families across ecological guilds.</title>
        <authorList>
            <consortium name="Lawrence Berkeley National Laboratory"/>
            <person name="Harder C.B."/>
            <person name="Miyauchi S."/>
            <person name="Viragh M."/>
            <person name="Kuo A."/>
            <person name="Thoen E."/>
            <person name="Andreopoulos B."/>
            <person name="Lu D."/>
            <person name="Skrede I."/>
            <person name="Drula E."/>
            <person name="Henrissat B."/>
            <person name="Morin E."/>
            <person name="Kohler A."/>
            <person name="Barry K."/>
            <person name="LaButti K."/>
            <person name="Morin E."/>
            <person name="Salamov A."/>
            <person name="Lipzen A."/>
            <person name="Mereny Z."/>
            <person name="Hegedus B."/>
            <person name="Baldrian P."/>
            <person name="Stursova M."/>
            <person name="Weitz H."/>
            <person name="Taylor A."/>
            <person name="Grigoriev I.V."/>
            <person name="Nagy L.G."/>
            <person name="Martin F."/>
            <person name="Kauserud H."/>
        </authorList>
    </citation>
    <scope>NUCLEOTIDE SEQUENCE</scope>
    <source>
        <strain evidence="1">CBHHK200</strain>
    </source>
</reference>
<name>A0AAD6T9G2_9AGAR</name>
<sequence length="105" mass="10820">MASIAPTIAIATVYSVVRAPIFGKGGLLVLYSLKNNGAGDCWTPDSFGSLGRVLLHLPVSNSQKFPQRGIGVVSSVMVVGKSCGIKSAKHAQTNSADVRLGPAPI</sequence>
<organism evidence="1 2">
    <name type="scientific">Mycena alexandri</name>
    <dbReference type="NCBI Taxonomy" id="1745969"/>
    <lineage>
        <taxon>Eukaryota</taxon>
        <taxon>Fungi</taxon>
        <taxon>Dikarya</taxon>
        <taxon>Basidiomycota</taxon>
        <taxon>Agaricomycotina</taxon>
        <taxon>Agaricomycetes</taxon>
        <taxon>Agaricomycetidae</taxon>
        <taxon>Agaricales</taxon>
        <taxon>Marasmiineae</taxon>
        <taxon>Mycenaceae</taxon>
        <taxon>Mycena</taxon>
    </lineage>
</organism>